<evidence type="ECO:0000256" key="6">
    <source>
        <dbReference type="ARBA" id="ARBA00023001"/>
    </source>
</evidence>
<evidence type="ECO:0000256" key="1">
    <source>
        <dbReference type="ARBA" id="ARBA00001973"/>
    </source>
</evidence>
<keyword evidence="20" id="KW-1185">Reference proteome</keyword>
<evidence type="ECO:0000256" key="14">
    <source>
        <dbReference type="ARBA" id="ARBA00045077"/>
    </source>
</evidence>
<name>A0A0C4EAW4_MAGP6</name>
<comment type="subcellular location">
    <subcellularLocation>
        <location evidence="2">Secreted</location>
    </subcellularLocation>
</comment>
<evidence type="ECO:0000256" key="3">
    <source>
        <dbReference type="ARBA" id="ARBA00022525"/>
    </source>
</evidence>
<dbReference type="OMA" id="IVCHKQG"/>
<evidence type="ECO:0000256" key="10">
    <source>
        <dbReference type="ARBA" id="ARBA00023157"/>
    </source>
</evidence>
<evidence type="ECO:0000256" key="2">
    <source>
        <dbReference type="ARBA" id="ARBA00004613"/>
    </source>
</evidence>
<evidence type="ECO:0000256" key="16">
    <source>
        <dbReference type="SAM" id="MobiDB-lite"/>
    </source>
</evidence>
<dbReference type="EC" id="1.14.99.56" evidence="15"/>
<proteinExistence type="inferred from homology"/>
<dbReference type="EMBL" id="ADBL01002509">
    <property type="status" value="NOT_ANNOTATED_CDS"/>
    <property type="molecule type" value="Genomic_DNA"/>
</dbReference>
<feature type="domain" description="Auxiliary Activity family 9 catalytic" evidence="17">
    <location>
        <begin position="59"/>
        <end position="276"/>
    </location>
</feature>
<dbReference type="VEuPathDB" id="FungiDB:MAPG_09800"/>
<evidence type="ECO:0000256" key="13">
    <source>
        <dbReference type="ARBA" id="ARBA00044502"/>
    </source>
</evidence>
<evidence type="ECO:0000256" key="8">
    <source>
        <dbReference type="ARBA" id="ARBA00023008"/>
    </source>
</evidence>
<evidence type="ECO:0000256" key="9">
    <source>
        <dbReference type="ARBA" id="ARBA00023033"/>
    </source>
</evidence>
<dbReference type="Gene3D" id="2.70.50.70">
    <property type="match status" value="1"/>
</dbReference>
<reference evidence="18" key="1">
    <citation type="submission" date="2010-05" db="EMBL/GenBank/DDBJ databases">
        <title>The Genome Sequence of Magnaporthe poae strain ATCC 64411.</title>
        <authorList>
            <consortium name="The Broad Institute Genome Sequencing Platform"/>
            <consortium name="Broad Institute Genome Sequencing Center for Infectious Disease"/>
            <person name="Ma L.-J."/>
            <person name="Dead R."/>
            <person name="Young S."/>
            <person name="Zeng Q."/>
            <person name="Koehrsen M."/>
            <person name="Alvarado L."/>
            <person name="Berlin A."/>
            <person name="Chapman S.B."/>
            <person name="Chen Z."/>
            <person name="Freedman E."/>
            <person name="Gellesch M."/>
            <person name="Goldberg J."/>
            <person name="Griggs A."/>
            <person name="Gujja S."/>
            <person name="Heilman E.R."/>
            <person name="Heiman D."/>
            <person name="Hepburn T."/>
            <person name="Howarth C."/>
            <person name="Jen D."/>
            <person name="Larson L."/>
            <person name="Mehta T."/>
            <person name="Neiman D."/>
            <person name="Pearson M."/>
            <person name="Roberts A."/>
            <person name="Saif S."/>
            <person name="Shea T."/>
            <person name="Shenoy N."/>
            <person name="Sisk P."/>
            <person name="Stolte C."/>
            <person name="Sykes S."/>
            <person name="Walk T."/>
            <person name="White J."/>
            <person name="Yandava C."/>
            <person name="Haas B."/>
            <person name="Nusbaum C."/>
            <person name="Birren B."/>
        </authorList>
    </citation>
    <scope>NUCLEOTIDE SEQUENCE</scope>
    <source>
        <strain evidence="18">ATCC 64411</strain>
    </source>
</reference>
<dbReference type="GO" id="GO:0030245">
    <property type="term" value="P:cellulose catabolic process"/>
    <property type="evidence" value="ECO:0007669"/>
    <property type="project" value="UniProtKB-KW"/>
</dbReference>
<comment type="similarity">
    <text evidence="13">Belongs to the polysaccharide monooxygenase AA9 family.</text>
</comment>
<sequence length="305" mass="32977">MASPRFPVWTSFSPSGHHPLFIHSPDLFESPPRTSRAMHSSLSLAAVFALPLVQLASAHGHVSSVAVNGGSRIETANPNWYYLPADQRKNTPGWRALNQDNGFVEPKNFGTNDIACHKSATPGQTYIEANAGDRLTIYWDTWPESHRGPVLNYLAPCNGECTSASAGSLSFTKVSEGALISGSNPGNWVTDTLIRNNFSSDLTIPRNLAAGNYVLRHEIIALHAAGQQNGAQAYPQCLNLKIRSGGSRQLTGGTPGRSLYSATDPGIIFSLYQQFSSYKIPGPAVQNLRRRTPRGAMSQDAEAEE</sequence>
<evidence type="ECO:0000313" key="18">
    <source>
        <dbReference type="EMBL" id="KLU91279.1"/>
    </source>
</evidence>
<keyword evidence="8" id="KW-0186">Copper</keyword>
<dbReference type="EMBL" id="GL876976">
    <property type="protein sequence ID" value="KLU91279.1"/>
    <property type="molecule type" value="Genomic_DNA"/>
</dbReference>
<organism evidence="19 20">
    <name type="scientific">Magnaporthiopsis poae (strain ATCC 64411 / 73-15)</name>
    <name type="common">Kentucky bluegrass fungus</name>
    <name type="synonym">Magnaporthe poae</name>
    <dbReference type="NCBI Taxonomy" id="644358"/>
    <lineage>
        <taxon>Eukaryota</taxon>
        <taxon>Fungi</taxon>
        <taxon>Dikarya</taxon>
        <taxon>Ascomycota</taxon>
        <taxon>Pezizomycotina</taxon>
        <taxon>Sordariomycetes</taxon>
        <taxon>Sordariomycetidae</taxon>
        <taxon>Magnaporthales</taxon>
        <taxon>Magnaporthaceae</taxon>
        <taxon>Magnaporthiopsis</taxon>
    </lineage>
</organism>
<gene>
    <name evidence="18" type="ORF">MAPG_09800</name>
</gene>
<evidence type="ECO:0000256" key="4">
    <source>
        <dbReference type="ARBA" id="ARBA00022723"/>
    </source>
</evidence>
<evidence type="ECO:0000256" key="12">
    <source>
        <dbReference type="ARBA" id="ARBA00023326"/>
    </source>
</evidence>
<dbReference type="CDD" id="cd21175">
    <property type="entry name" value="LPMO_AA9"/>
    <property type="match status" value="1"/>
</dbReference>
<reference evidence="19" key="5">
    <citation type="submission" date="2015-06" db="UniProtKB">
        <authorList>
            <consortium name="EnsemblFungi"/>
        </authorList>
    </citation>
    <scope>IDENTIFICATION</scope>
    <source>
        <strain evidence="19">ATCC 64411</strain>
    </source>
</reference>
<feature type="region of interest" description="Disordered" evidence="16">
    <location>
        <begin position="286"/>
        <end position="305"/>
    </location>
</feature>
<evidence type="ECO:0000256" key="5">
    <source>
        <dbReference type="ARBA" id="ARBA00022729"/>
    </source>
</evidence>
<dbReference type="InterPro" id="IPR049892">
    <property type="entry name" value="AA9"/>
</dbReference>
<keyword evidence="9" id="KW-0503">Monooxygenase</keyword>
<reference evidence="20" key="2">
    <citation type="submission" date="2010-05" db="EMBL/GenBank/DDBJ databases">
        <title>The genome sequence of Magnaporthe poae strain ATCC 64411.</title>
        <authorList>
            <person name="Ma L.-J."/>
            <person name="Dead R."/>
            <person name="Young S."/>
            <person name="Zeng Q."/>
            <person name="Koehrsen M."/>
            <person name="Alvarado L."/>
            <person name="Berlin A."/>
            <person name="Chapman S.B."/>
            <person name="Chen Z."/>
            <person name="Freedman E."/>
            <person name="Gellesch M."/>
            <person name="Goldberg J."/>
            <person name="Griggs A."/>
            <person name="Gujja S."/>
            <person name="Heilman E.R."/>
            <person name="Heiman D."/>
            <person name="Hepburn T."/>
            <person name="Howarth C."/>
            <person name="Jen D."/>
            <person name="Larson L."/>
            <person name="Mehta T."/>
            <person name="Neiman D."/>
            <person name="Pearson M."/>
            <person name="Roberts A."/>
            <person name="Saif S."/>
            <person name="Shea T."/>
            <person name="Shenoy N."/>
            <person name="Sisk P."/>
            <person name="Stolte C."/>
            <person name="Sykes S."/>
            <person name="Walk T."/>
            <person name="White J."/>
            <person name="Yandava C."/>
            <person name="Haas B."/>
            <person name="Nusbaum C."/>
            <person name="Birren B."/>
        </authorList>
    </citation>
    <scope>NUCLEOTIDE SEQUENCE [LARGE SCALE GENOMIC DNA]</scope>
    <source>
        <strain evidence="20">ATCC 64411 / 73-15</strain>
    </source>
</reference>
<keyword evidence="10" id="KW-1015">Disulfide bond</keyword>
<dbReference type="AlphaFoldDB" id="A0A0C4EAW4"/>
<keyword evidence="6" id="KW-0136">Cellulose degradation</keyword>
<evidence type="ECO:0000259" key="17">
    <source>
        <dbReference type="Pfam" id="PF03443"/>
    </source>
</evidence>
<dbReference type="EnsemblFungi" id="MAPG_09800T0">
    <property type="protein sequence ID" value="MAPG_09800T0"/>
    <property type="gene ID" value="MAPG_09800"/>
</dbReference>
<comment type="cofactor">
    <cofactor evidence="1">
        <name>Cu(2+)</name>
        <dbReference type="ChEBI" id="CHEBI:29036"/>
    </cofactor>
</comment>
<dbReference type="Proteomes" id="UP000011715">
    <property type="component" value="Unassembled WGS sequence"/>
</dbReference>
<reference evidence="19" key="4">
    <citation type="journal article" date="2015" name="G3 (Bethesda)">
        <title>Genome sequences of three phytopathogenic species of the Magnaporthaceae family of fungi.</title>
        <authorList>
            <person name="Okagaki L.H."/>
            <person name="Nunes C.C."/>
            <person name="Sailsbery J."/>
            <person name="Clay B."/>
            <person name="Brown D."/>
            <person name="John T."/>
            <person name="Oh Y."/>
            <person name="Young N."/>
            <person name="Fitzgerald M."/>
            <person name="Haas B.J."/>
            <person name="Zeng Q."/>
            <person name="Young S."/>
            <person name="Adiconis X."/>
            <person name="Fan L."/>
            <person name="Levin J.Z."/>
            <person name="Mitchell T.K."/>
            <person name="Okubara P.A."/>
            <person name="Farman M.L."/>
            <person name="Kohn L.M."/>
            <person name="Birren B."/>
            <person name="Ma L.-J."/>
            <person name="Dean R.A."/>
        </authorList>
    </citation>
    <scope>NUCLEOTIDE SEQUENCE</scope>
    <source>
        <strain evidence="19">ATCC 64411 / 73-15</strain>
    </source>
</reference>
<keyword evidence="11" id="KW-0119">Carbohydrate metabolism</keyword>
<dbReference type="PANTHER" id="PTHR33353:SF34">
    <property type="entry name" value="ENDO-BETA-1,4-GLUCANASE D"/>
    <property type="match status" value="1"/>
</dbReference>
<keyword evidence="3" id="KW-0964">Secreted</keyword>
<dbReference type="Pfam" id="PF03443">
    <property type="entry name" value="AA9"/>
    <property type="match status" value="1"/>
</dbReference>
<evidence type="ECO:0000313" key="19">
    <source>
        <dbReference type="EnsemblFungi" id="MAPG_09800T0"/>
    </source>
</evidence>
<evidence type="ECO:0000256" key="15">
    <source>
        <dbReference type="ARBA" id="ARBA00047174"/>
    </source>
</evidence>
<dbReference type="GO" id="GO:0005576">
    <property type="term" value="C:extracellular region"/>
    <property type="evidence" value="ECO:0007669"/>
    <property type="project" value="UniProtKB-SubCell"/>
</dbReference>
<dbReference type="OrthoDB" id="4849160at2759"/>
<dbReference type="GO" id="GO:0046872">
    <property type="term" value="F:metal ion binding"/>
    <property type="evidence" value="ECO:0007669"/>
    <property type="project" value="UniProtKB-KW"/>
</dbReference>
<comment type="catalytic activity">
    <reaction evidence="14">
        <text>[(1-&gt;4)-beta-D-glucosyl]n+m + reduced acceptor + O2 = 4-dehydro-beta-D-glucosyl-[(1-&gt;4)-beta-D-glucosyl]n-1 + [(1-&gt;4)-beta-D-glucosyl]m + acceptor + H2O.</text>
        <dbReference type="EC" id="1.14.99.56"/>
    </reaction>
</comment>
<protein>
    <recommendedName>
        <fullName evidence="15">lytic cellulose monooxygenase (C4-dehydrogenating)</fullName>
        <ecNumber evidence="15">1.14.99.56</ecNumber>
    </recommendedName>
</protein>
<accession>A0A0C4EAW4</accession>
<dbReference type="InterPro" id="IPR005103">
    <property type="entry name" value="AA9_LPMO"/>
</dbReference>
<reference evidence="18" key="3">
    <citation type="submission" date="2011-03" db="EMBL/GenBank/DDBJ databases">
        <title>Annotation of Magnaporthe poae ATCC 64411.</title>
        <authorList>
            <person name="Ma L.-J."/>
            <person name="Dead R."/>
            <person name="Young S.K."/>
            <person name="Zeng Q."/>
            <person name="Gargeya S."/>
            <person name="Fitzgerald M."/>
            <person name="Haas B."/>
            <person name="Abouelleil A."/>
            <person name="Alvarado L."/>
            <person name="Arachchi H.M."/>
            <person name="Berlin A."/>
            <person name="Brown A."/>
            <person name="Chapman S.B."/>
            <person name="Chen Z."/>
            <person name="Dunbar C."/>
            <person name="Freedman E."/>
            <person name="Gearin G."/>
            <person name="Gellesch M."/>
            <person name="Goldberg J."/>
            <person name="Griggs A."/>
            <person name="Gujja S."/>
            <person name="Heiman D."/>
            <person name="Howarth C."/>
            <person name="Larson L."/>
            <person name="Lui A."/>
            <person name="MacDonald P.J.P."/>
            <person name="Mehta T."/>
            <person name="Montmayeur A."/>
            <person name="Murphy C."/>
            <person name="Neiman D."/>
            <person name="Pearson M."/>
            <person name="Priest M."/>
            <person name="Roberts A."/>
            <person name="Saif S."/>
            <person name="Shea T."/>
            <person name="Shenoy N."/>
            <person name="Sisk P."/>
            <person name="Stolte C."/>
            <person name="Sykes S."/>
            <person name="Yandava C."/>
            <person name="Wortman J."/>
            <person name="Nusbaum C."/>
            <person name="Birren B."/>
        </authorList>
    </citation>
    <scope>NUCLEOTIDE SEQUENCE</scope>
    <source>
        <strain evidence="18">ATCC 64411</strain>
    </source>
</reference>
<dbReference type="GO" id="GO:0004497">
    <property type="term" value="F:monooxygenase activity"/>
    <property type="evidence" value="ECO:0007669"/>
    <property type="project" value="UniProtKB-KW"/>
</dbReference>
<evidence type="ECO:0000313" key="20">
    <source>
        <dbReference type="Proteomes" id="UP000011715"/>
    </source>
</evidence>
<evidence type="ECO:0000256" key="7">
    <source>
        <dbReference type="ARBA" id="ARBA00023002"/>
    </source>
</evidence>
<keyword evidence="7" id="KW-0560">Oxidoreductase</keyword>
<keyword evidence="5" id="KW-0732">Signal</keyword>
<dbReference type="PANTHER" id="PTHR33353">
    <property type="entry name" value="PUTATIVE (AFU_ORTHOLOGUE AFUA_1G12560)-RELATED"/>
    <property type="match status" value="1"/>
</dbReference>
<dbReference type="STRING" id="644358.A0A0C4EAW4"/>
<dbReference type="eggNOG" id="ENOG502RY3D">
    <property type="taxonomic scope" value="Eukaryota"/>
</dbReference>
<keyword evidence="12" id="KW-0624">Polysaccharide degradation</keyword>
<evidence type="ECO:0000256" key="11">
    <source>
        <dbReference type="ARBA" id="ARBA00023277"/>
    </source>
</evidence>
<keyword evidence="4" id="KW-0479">Metal-binding</keyword>